<dbReference type="GeneID" id="92181784"/>
<proteinExistence type="predicted"/>
<dbReference type="SUPFAM" id="SSF56112">
    <property type="entry name" value="Protein kinase-like (PK-like)"/>
    <property type="match status" value="1"/>
</dbReference>
<evidence type="ECO:0000313" key="2">
    <source>
        <dbReference type="Proteomes" id="UP001388673"/>
    </source>
</evidence>
<name>A0AAW0YJY2_9TREE</name>
<dbReference type="InterPro" id="IPR059179">
    <property type="entry name" value="MLKL-like_MCAfunc"/>
</dbReference>
<keyword evidence="2" id="KW-1185">Reference proteome</keyword>
<dbReference type="RefSeq" id="XP_066802038.1">
    <property type="nucleotide sequence ID" value="XM_066947624.1"/>
</dbReference>
<evidence type="ECO:0008006" key="3">
    <source>
        <dbReference type="Google" id="ProtNLM"/>
    </source>
</evidence>
<protein>
    <recommendedName>
        <fullName evidence="3">Protein kinase domain-containing protein</fullName>
    </recommendedName>
</protein>
<sequence>MQDNINNLLLNLHQSNSLLLKLSERSFLKLYLHSDESSRQIAQATENLEDYVKIFSLQAQISVAAWEEQSRLDHESDMMILLQKLDEARESDQKMLEALALKSEAQQEAIKTLQRTLDQMLTIQEKEYNTHHPMPPVTGTWEPTAYMDAEVFKINTANLPTENCLKVEPEVSAMSPVSSVVSPKAVVEPSGSERDPGRRPELLLLGSVWDAGMKSPGERGPHQEFFEKALDVLRRTSNGSEADLPDWTITNLEISHEEKISHEERINSGYFATIWRGRWQGMEVAIKELTPMADRELFKTEYNCCTSLVPRQSINEKR</sequence>
<dbReference type="InterPro" id="IPR011009">
    <property type="entry name" value="Kinase-like_dom_sf"/>
</dbReference>
<gene>
    <name evidence="1" type="ORF">IAR55_004526</name>
</gene>
<comment type="caution">
    <text evidence="1">The sequence shown here is derived from an EMBL/GenBank/DDBJ whole genome shotgun (WGS) entry which is preliminary data.</text>
</comment>
<dbReference type="AlphaFoldDB" id="A0AAW0YJY2"/>
<evidence type="ECO:0000313" key="1">
    <source>
        <dbReference type="EMBL" id="KAK8850607.1"/>
    </source>
</evidence>
<dbReference type="Proteomes" id="UP001388673">
    <property type="component" value="Unassembled WGS sequence"/>
</dbReference>
<dbReference type="EMBL" id="JBCAWK010000008">
    <property type="protein sequence ID" value="KAK8850607.1"/>
    <property type="molecule type" value="Genomic_DNA"/>
</dbReference>
<reference evidence="1 2" key="1">
    <citation type="journal article" date="2024" name="bioRxiv">
        <title>Comparative genomics of Cryptococcus and Kwoniella reveals pathogenesis evolution and contrasting karyotype dynamics via intercentromeric recombination or chromosome fusion.</title>
        <authorList>
            <person name="Coelho M.A."/>
            <person name="David-Palma M."/>
            <person name="Shea T."/>
            <person name="Bowers K."/>
            <person name="McGinley-Smith S."/>
            <person name="Mohammad A.W."/>
            <person name="Gnirke A."/>
            <person name="Yurkov A.M."/>
            <person name="Nowrousian M."/>
            <person name="Sun S."/>
            <person name="Cuomo C.A."/>
            <person name="Heitman J."/>
        </authorList>
    </citation>
    <scope>NUCLEOTIDE SEQUENCE [LARGE SCALE GENOMIC DNA]</scope>
    <source>
        <strain evidence="1 2">CBS 13917</strain>
    </source>
</reference>
<organism evidence="1 2">
    <name type="scientific">Kwoniella newhampshirensis</name>
    <dbReference type="NCBI Taxonomy" id="1651941"/>
    <lineage>
        <taxon>Eukaryota</taxon>
        <taxon>Fungi</taxon>
        <taxon>Dikarya</taxon>
        <taxon>Basidiomycota</taxon>
        <taxon>Agaricomycotina</taxon>
        <taxon>Tremellomycetes</taxon>
        <taxon>Tremellales</taxon>
        <taxon>Cryptococcaceae</taxon>
        <taxon>Kwoniella</taxon>
    </lineage>
</organism>
<dbReference type="KEGG" id="kne:92181784"/>
<accession>A0AAW0YJY2</accession>
<dbReference type="Gene3D" id="3.30.200.20">
    <property type="entry name" value="Phosphorylase Kinase, domain 1"/>
    <property type="match status" value="1"/>
</dbReference>
<dbReference type="CDD" id="cd21037">
    <property type="entry name" value="MLKL_NTD"/>
    <property type="match status" value="1"/>
</dbReference>